<sequence length="888" mass="99323">MRSGGCTVQQALTSEAANVVKQAVVLAKRRGHSQVTPLHVANTLLASSSGLLRTACLQSQTQSQSHPLRCKALELCFNVALNRLPTSSSSSSSPMLLGGHHHHQNQNQHQHPSISNALVAAFKRVQAHQRRGLIVENQQQQQQPLLDVKIDLEQLIISILDDPSVSRVMKEAGFSSTQVKTNVEQAIISLDLMCTTQNPSPSSNPKEYNNNNHIFLSHDQSGGLLKASCNKVSSTPNSFPHVKDEDVMNVVKSLMNKRRKSIVIVGECIGSLEGVIKGVMDKVDNINGDCTIDQSLKEIKLICVPLSSFANIPREEVEQRIGELTCLVKSLVAKGVILYLGDLKWITDYRANNNNNSISYYYSVEHMVMELGRLVCSIGENGKFWLAGIATFQTYMRCRSGHNSLESIWGLHPITVPAGSNLLFDHSLFPFPYFFLHFHYGRLSLYFPQSIRNDTQLGLRSKASENGSCGMILDSGDHYHEKQLTCCADCSAKFKVEALSLQQNNASNIESSTLSSSLPSWLKDERQKLNCNHHHDQKGMSVEQLCKKWNSICNSSHKKIKTFERSLTFPDSTSPSSIFNSPFLDPEVHTWREKKDTTCETSLRIYIPEHSDSDPRNTFSSSNPNSTPNSASSSDQIMEMEYYISMLKEFNSENLTILSNALEEKVPWQKEAIREISRTVLQCRSGMIKRNGDAKEETWLFFQGHDVQAKEKIASELAKVVFGSYSRFTSIALSSFSSTKLDYKRSRDEQSCSYIERFAQGVSSNPHRVFFVEDVEQVDYCSQRGIKKAIERGKITNSSGEEVSLSDAIIILSCDHESFTSSESSKGVSPCDGSDNEDKGTLPMEETRSSPFVSLDLNISIDDQQSNIDDIRLLESVDRYIIFRIQEM</sequence>
<dbReference type="Pfam" id="PF23569">
    <property type="entry name" value="NBD_SMAX1"/>
    <property type="match status" value="1"/>
</dbReference>
<dbReference type="PANTHER" id="PTHR43572">
    <property type="entry name" value="CHAPERONE PROTEIN CLPD, CHLOROPLASTIC"/>
    <property type="match status" value="1"/>
</dbReference>
<name>A0AAE1VSV1_9SOLA</name>
<proteinExistence type="inferred from homology"/>
<feature type="region of interest" description="Disordered" evidence="4">
    <location>
        <begin position="88"/>
        <end position="112"/>
    </location>
</feature>
<reference evidence="6" key="1">
    <citation type="submission" date="2023-12" db="EMBL/GenBank/DDBJ databases">
        <title>Genome assembly of Anisodus tanguticus.</title>
        <authorList>
            <person name="Wang Y.-J."/>
        </authorList>
    </citation>
    <scope>NUCLEOTIDE SEQUENCE</scope>
    <source>
        <strain evidence="6">KB-2021</strain>
        <tissue evidence="6">Leaf</tissue>
    </source>
</reference>
<dbReference type="Proteomes" id="UP001291623">
    <property type="component" value="Unassembled WGS sequence"/>
</dbReference>
<feature type="domain" description="Clp R" evidence="5">
    <location>
        <begin position="8"/>
        <end position="190"/>
    </location>
</feature>
<evidence type="ECO:0000259" key="5">
    <source>
        <dbReference type="PROSITE" id="PS51903"/>
    </source>
</evidence>
<protein>
    <recommendedName>
        <fullName evidence="5">Clp R domain-containing protein</fullName>
    </recommendedName>
</protein>
<dbReference type="InterPro" id="IPR058680">
    <property type="entry name" value="NBD_SMAX1-like"/>
</dbReference>
<feature type="region of interest" description="Disordered" evidence="4">
    <location>
        <begin position="605"/>
        <end position="634"/>
    </location>
</feature>
<evidence type="ECO:0000256" key="2">
    <source>
        <dbReference type="ARBA" id="ARBA00022737"/>
    </source>
</evidence>
<evidence type="ECO:0000313" key="7">
    <source>
        <dbReference type="Proteomes" id="UP001291623"/>
    </source>
</evidence>
<evidence type="ECO:0000313" key="6">
    <source>
        <dbReference type="EMBL" id="KAK4371784.1"/>
    </source>
</evidence>
<dbReference type="PROSITE" id="PS51903">
    <property type="entry name" value="CLP_R"/>
    <property type="match status" value="1"/>
</dbReference>
<feature type="region of interest" description="Disordered" evidence="4">
    <location>
        <begin position="820"/>
        <end position="847"/>
    </location>
</feature>
<evidence type="ECO:0000256" key="3">
    <source>
        <dbReference type="PROSITE-ProRule" id="PRU01251"/>
    </source>
</evidence>
<dbReference type="InterPro" id="IPR036628">
    <property type="entry name" value="Clp_N_dom_sf"/>
</dbReference>
<dbReference type="Gene3D" id="3.40.50.300">
    <property type="entry name" value="P-loop containing nucleotide triphosphate hydrolases"/>
    <property type="match status" value="1"/>
</dbReference>
<dbReference type="InterPro" id="IPR051650">
    <property type="entry name" value="SL_signaling_regulator"/>
</dbReference>
<dbReference type="PANTHER" id="PTHR43572:SF31">
    <property type="entry name" value="PROTEIN SMAX1-LIKE 3"/>
    <property type="match status" value="1"/>
</dbReference>
<dbReference type="Gene3D" id="1.10.1780.10">
    <property type="entry name" value="Clp, N-terminal domain"/>
    <property type="match status" value="1"/>
</dbReference>
<keyword evidence="2 3" id="KW-0677">Repeat</keyword>
<comment type="similarity">
    <text evidence="1">Belongs to the ClpA/ClpB family.</text>
</comment>
<keyword evidence="7" id="KW-1185">Reference proteome</keyword>
<feature type="compositionally biased region" description="Basic and acidic residues" evidence="4">
    <location>
        <begin position="836"/>
        <end position="847"/>
    </location>
</feature>
<dbReference type="AlphaFoldDB" id="A0AAE1VSV1"/>
<accession>A0AAE1VSV1</accession>
<comment type="caution">
    <text evidence="6">The sequence shown here is derived from an EMBL/GenBank/DDBJ whole genome shotgun (WGS) entry which is preliminary data.</text>
</comment>
<dbReference type="InterPro" id="IPR004176">
    <property type="entry name" value="Clp_R_N"/>
</dbReference>
<feature type="compositionally biased region" description="Low complexity" evidence="4">
    <location>
        <begin position="617"/>
        <end position="634"/>
    </location>
</feature>
<dbReference type="InterPro" id="IPR027417">
    <property type="entry name" value="P-loop_NTPase"/>
</dbReference>
<evidence type="ECO:0000256" key="1">
    <source>
        <dbReference type="ARBA" id="ARBA00008675"/>
    </source>
</evidence>
<gene>
    <name evidence="6" type="ORF">RND71_007168</name>
</gene>
<dbReference type="SUPFAM" id="SSF52540">
    <property type="entry name" value="P-loop containing nucleoside triphosphate hydrolases"/>
    <property type="match status" value="1"/>
</dbReference>
<organism evidence="6 7">
    <name type="scientific">Anisodus tanguticus</name>
    <dbReference type="NCBI Taxonomy" id="243964"/>
    <lineage>
        <taxon>Eukaryota</taxon>
        <taxon>Viridiplantae</taxon>
        <taxon>Streptophyta</taxon>
        <taxon>Embryophyta</taxon>
        <taxon>Tracheophyta</taxon>
        <taxon>Spermatophyta</taxon>
        <taxon>Magnoliopsida</taxon>
        <taxon>eudicotyledons</taxon>
        <taxon>Gunneridae</taxon>
        <taxon>Pentapetalae</taxon>
        <taxon>asterids</taxon>
        <taxon>lamiids</taxon>
        <taxon>Solanales</taxon>
        <taxon>Solanaceae</taxon>
        <taxon>Solanoideae</taxon>
        <taxon>Hyoscyameae</taxon>
        <taxon>Anisodus</taxon>
    </lineage>
</organism>
<dbReference type="SUPFAM" id="SSF81923">
    <property type="entry name" value="Double Clp-N motif"/>
    <property type="match status" value="1"/>
</dbReference>
<dbReference type="EMBL" id="JAVYJV010000004">
    <property type="protein sequence ID" value="KAK4371784.1"/>
    <property type="molecule type" value="Genomic_DNA"/>
</dbReference>
<evidence type="ECO:0000256" key="4">
    <source>
        <dbReference type="SAM" id="MobiDB-lite"/>
    </source>
</evidence>